<accession>A0AC61PKF3</accession>
<dbReference type="EMBL" id="FWXZ01000002">
    <property type="protein sequence ID" value="SMC53501.1"/>
    <property type="molecule type" value="Genomic_DNA"/>
</dbReference>
<gene>
    <name evidence="1" type="ORF">SAMN06297397_1292</name>
</gene>
<dbReference type="Proteomes" id="UP000192328">
    <property type="component" value="Unassembled WGS sequence"/>
</dbReference>
<protein>
    <submittedName>
        <fullName evidence="1">Uncharacterized protein</fullName>
    </submittedName>
</protein>
<reference evidence="1" key="1">
    <citation type="submission" date="2017-04" db="EMBL/GenBank/DDBJ databases">
        <authorList>
            <person name="Varghese N."/>
            <person name="Submissions S."/>
        </authorList>
    </citation>
    <scope>NUCLEOTIDE SEQUENCE</scope>
    <source>
        <strain evidence="1">WTE2008</strain>
    </source>
</reference>
<organism evidence="1 2">
    <name type="scientific">Aristaeella lactis</name>
    <dbReference type="NCBI Taxonomy" id="3046383"/>
    <lineage>
        <taxon>Bacteria</taxon>
        <taxon>Bacillati</taxon>
        <taxon>Bacillota</taxon>
        <taxon>Clostridia</taxon>
        <taxon>Eubacteriales</taxon>
        <taxon>Aristaeellaceae</taxon>
        <taxon>Aristaeella</taxon>
    </lineage>
</organism>
<proteinExistence type="predicted"/>
<sequence length="146" mass="17013">MIVRKTSVFPAGQELVYSKLQELKTLQYIAAPYAAFEPVGAVTPVWNAGGVSSYRFRLFCLIPFGIHTIRVIRVDPQGISSRESNAHVPVWNHDIVLKKLDEQHTEYTDRVEIRAGWKTFFIWLWANAFYRHRQRKWIRLLAGVKK</sequence>
<keyword evidence="2" id="KW-1185">Reference proteome</keyword>
<evidence type="ECO:0000313" key="1">
    <source>
        <dbReference type="EMBL" id="SMC53501.1"/>
    </source>
</evidence>
<comment type="caution">
    <text evidence="1">The sequence shown here is derived from an EMBL/GenBank/DDBJ whole genome shotgun (WGS) entry which is preliminary data.</text>
</comment>
<evidence type="ECO:0000313" key="2">
    <source>
        <dbReference type="Proteomes" id="UP000192328"/>
    </source>
</evidence>
<name>A0AC61PKF3_9FIRM</name>